<accession>A0A937W2J8</accession>
<dbReference type="GO" id="GO:0009063">
    <property type="term" value="P:amino acid catabolic process"/>
    <property type="evidence" value="ECO:0007669"/>
    <property type="project" value="InterPro"/>
</dbReference>
<feature type="domain" description="Mandelate racemase/muconate lactonizing enzyme C-terminal" evidence="2">
    <location>
        <begin position="147"/>
        <end position="239"/>
    </location>
</feature>
<proteinExistence type="predicted"/>
<evidence type="ECO:0000256" key="1">
    <source>
        <dbReference type="ARBA" id="ARBA00023239"/>
    </source>
</evidence>
<dbReference type="Gene3D" id="3.30.390.10">
    <property type="entry name" value="Enolase-like, N-terminal domain"/>
    <property type="match status" value="1"/>
</dbReference>
<keyword evidence="1" id="KW-0456">Lyase</keyword>
<dbReference type="PROSITE" id="PS00909">
    <property type="entry name" value="MR_MLE_2"/>
    <property type="match status" value="1"/>
</dbReference>
<dbReference type="InterPro" id="IPR018110">
    <property type="entry name" value="Mandel_Rmase/mucon_lact_enz_CS"/>
</dbReference>
<sequence length="363" mass="39108">MKITQVETIVINMPMQLAGDVPMQGGQARTSIDMLLVRVDTDAGVSGWGEGFGHRIWPATRAALDTFIGPMCVGRDATAINALIDELQRNLHGVGRSGPAMYALSAIDIALWDIAGKVANLPLYRLLGGSPRTDLPAYASLLRYNTPAAVTRYTAQALQRGYRYIKLHQIDVPSVQAARDVAGPDIPITIDTNCPWTVDEAIAMARAFQPLHPMWLEEPVWPPEDHAGLARVRAAGGLAIAAGENATTSDFKRMFELGSVTYAQPSVTKVGGVTEMRKVMTLAQTSGVQVVPHSAYFGPGLIASIHCIAAMPRESLVERYDCDFEVNPLHEAIQPCAGRIAVPQGPGLGVEPDPEVLKRLRVS</sequence>
<dbReference type="Proteomes" id="UP000712673">
    <property type="component" value="Unassembled WGS sequence"/>
</dbReference>
<dbReference type="AlphaFoldDB" id="A0A937W2J8"/>
<dbReference type="Gene3D" id="3.20.20.120">
    <property type="entry name" value="Enolase-like C-terminal domain"/>
    <property type="match status" value="1"/>
</dbReference>
<dbReference type="GO" id="GO:0016829">
    <property type="term" value="F:lyase activity"/>
    <property type="evidence" value="ECO:0007669"/>
    <property type="project" value="UniProtKB-KW"/>
</dbReference>
<dbReference type="Pfam" id="PF02746">
    <property type="entry name" value="MR_MLE_N"/>
    <property type="match status" value="1"/>
</dbReference>
<dbReference type="InterPro" id="IPR029017">
    <property type="entry name" value="Enolase-like_N"/>
</dbReference>
<evidence type="ECO:0000313" key="3">
    <source>
        <dbReference type="EMBL" id="MBM3224244.1"/>
    </source>
</evidence>
<evidence type="ECO:0000259" key="2">
    <source>
        <dbReference type="SMART" id="SM00922"/>
    </source>
</evidence>
<gene>
    <name evidence="3" type="ORF">FJZ47_10625</name>
</gene>
<evidence type="ECO:0000313" key="4">
    <source>
        <dbReference type="Proteomes" id="UP000712673"/>
    </source>
</evidence>
<dbReference type="InterPro" id="IPR034593">
    <property type="entry name" value="DgoD-like"/>
</dbReference>
<organism evidence="3 4">
    <name type="scientific">Tectimicrobiota bacterium</name>
    <dbReference type="NCBI Taxonomy" id="2528274"/>
    <lineage>
        <taxon>Bacteria</taxon>
        <taxon>Pseudomonadati</taxon>
        <taxon>Nitrospinota/Tectimicrobiota group</taxon>
        <taxon>Candidatus Tectimicrobiota</taxon>
    </lineage>
</organism>
<dbReference type="PANTHER" id="PTHR48080:SF2">
    <property type="entry name" value="D-GALACTONATE DEHYDRATASE"/>
    <property type="match status" value="1"/>
</dbReference>
<dbReference type="InterPro" id="IPR013341">
    <property type="entry name" value="Mandelate_racemase_N_dom"/>
</dbReference>
<dbReference type="SUPFAM" id="SSF51604">
    <property type="entry name" value="Enolase C-terminal domain-like"/>
    <property type="match status" value="1"/>
</dbReference>
<dbReference type="PROSITE" id="PS00908">
    <property type="entry name" value="MR_MLE_1"/>
    <property type="match status" value="1"/>
</dbReference>
<comment type="caution">
    <text evidence="3">The sequence shown here is derived from an EMBL/GenBank/DDBJ whole genome shotgun (WGS) entry which is preliminary data.</text>
</comment>
<dbReference type="EMBL" id="VGLS01000283">
    <property type="protein sequence ID" value="MBM3224244.1"/>
    <property type="molecule type" value="Genomic_DNA"/>
</dbReference>
<protein>
    <submittedName>
        <fullName evidence="3">Mandelate racemase/muconate lactonizing enzyme family protein</fullName>
    </submittedName>
</protein>
<dbReference type="PANTHER" id="PTHR48080">
    <property type="entry name" value="D-GALACTONATE DEHYDRATASE-RELATED"/>
    <property type="match status" value="1"/>
</dbReference>
<name>A0A937W2J8_UNCTE</name>
<dbReference type="CDD" id="cd03316">
    <property type="entry name" value="MR_like"/>
    <property type="match status" value="1"/>
</dbReference>
<dbReference type="InterPro" id="IPR029065">
    <property type="entry name" value="Enolase_C-like"/>
</dbReference>
<dbReference type="InterPro" id="IPR013342">
    <property type="entry name" value="Mandelate_racemase_C"/>
</dbReference>
<dbReference type="SMART" id="SM00922">
    <property type="entry name" value="MR_MLE"/>
    <property type="match status" value="1"/>
</dbReference>
<dbReference type="SUPFAM" id="SSF54826">
    <property type="entry name" value="Enolase N-terminal domain-like"/>
    <property type="match status" value="1"/>
</dbReference>
<dbReference type="SFLD" id="SFLDS00001">
    <property type="entry name" value="Enolase"/>
    <property type="match status" value="1"/>
</dbReference>
<dbReference type="Pfam" id="PF13378">
    <property type="entry name" value="MR_MLE_C"/>
    <property type="match status" value="1"/>
</dbReference>
<dbReference type="InterPro" id="IPR036849">
    <property type="entry name" value="Enolase-like_C_sf"/>
</dbReference>
<reference evidence="3" key="1">
    <citation type="submission" date="2019-03" db="EMBL/GenBank/DDBJ databases">
        <title>Lake Tanganyika Metagenome-Assembled Genomes (MAGs).</title>
        <authorList>
            <person name="Tran P."/>
        </authorList>
    </citation>
    <scope>NUCLEOTIDE SEQUENCE</scope>
    <source>
        <strain evidence="3">K_DeepCast_65m_m2_066</strain>
    </source>
</reference>